<keyword evidence="1" id="KW-0732">Signal</keyword>
<dbReference type="Proteomes" id="UP001317779">
    <property type="component" value="Chromosome"/>
</dbReference>
<dbReference type="RefSeq" id="WP_263795724.1">
    <property type="nucleotide sequence ID" value="NZ_AP027141.1"/>
</dbReference>
<feature type="chain" id="PRO_5047356234" description="Bacterial Ig-like domain-containing protein" evidence="1">
    <location>
        <begin position="29"/>
        <end position="499"/>
    </location>
</feature>
<proteinExistence type="predicted"/>
<gene>
    <name evidence="2" type="ORF">Microterr_10750</name>
</gene>
<evidence type="ECO:0000313" key="3">
    <source>
        <dbReference type="Proteomes" id="UP001317779"/>
    </source>
</evidence>
<keyword evidence="3" id="KW-1185">Reference proteome</keyword>
<dbReference type="EMBL" id="AP027141">
    <property type="protein sequence ID" value="BDV30415.1"/>
    <property type="molecule type" value="Genomic_DNA"/>
</dbReference>
<organism evidence="2 3">
    <name type="scientific">Microbacterium terricola</name>
    <dbReference type="NCBI Taxonomy" id="344163"/>
    <lineage>
        <taxon>Bacteria</taxon>
        <taxon>Bacillati</taxon>
        <taxon>Actinomycetota</taxon>
        <taxon>Actinomycetes</taxon>
        <taxon>Micrococcales</taxon>
        <taxon>Microbacteriaceae</taxon>
        <taxon>Microbacterium</taxon>
    </lineage>
</organism>
<feature type="signal peptide" evidence="1">
    <location>
        <begin position="1"/>
        <end position="28"/>
    </location>
</feature>
<name>A0ABM8DXT7_9MICO</name>
<evidence type="ECO:0000256" key="1">
    <source>
        <dbReference type="SAM" id="SignalP"/>
    </source>
</evidence>
<evidence type="ECO:0008006" key="4">
    <source>
        <dbReference type="Google" id="ProtNLM"/>
    </source>
</evidence>
<sequence length="499" mass="50300">MNRTLLLRAAAVTVTAALMVGAAPAAYADDEVVADPASVQITEPGVLTLPDGDGVRDSAAVTVSSDVPTTASLSIVSGDGLSTLATLAPVELTAENLAETVYVPVTGLVAGTLSLVATPSVGEPVIVPLTVGSGQPESVTLTLSRTVLYSWSKSTGNTATASVSAVDETELAIPFAGSVVTTAGAVTKSAPVASTAGATAKTTISATGLPAGTASVVAKIGAASSSATTITVRQVAITGTKLATSTTTIYPVRDGYRDSVKIAVSSTATNGSTIPATGTVKVTRSGKTVKTYKLTSSKRWTATWDGKVSGKVVPGTYKVSVSIKGPEGATKTASKTVTVKKGNLVTKTTSKWVKAGSLMQEYLPLDRYERGYCEAHPTSGAIACVGYDAYNGGDVISLIAVGGTTVPATVRAGAKFGGAKVRLTMNATSVKGMVAWAYGASTSDTPVSGELTKGAKTLGWTSVPSGEKTIGISIALGKKSSLGADKIKIEYSYKVLVNT</sequence>
<reference evidence="2 3" key="1">
    <citation type="submission" date="2022-12" db="EMBL/GenBank/DDBJ databases">
        <title>Microbacterium terricola strain KV-448 chromosome, complete genome.</title>
        <authorList>
            <person name="Oshima T."/>
            <person name="Moriya T."/>
            <person name="Bessho Y."/>
        </authorList>
    </citation>
    <scope>NUCLEOTIDE SEQUENCE [LARGE SCALE GENOMIC DNA]</scope>
    <source>
        <strain evidence="2 3">KV-448</strain>
    </source>
</reference>
<protein>
    <recommendedName>
        <fullName evidence="4">Bacterial Ig-like domain-containing protein</fullName>
    </recommendedName>
</protein>
<accession>A0ABM8DXT7</accession>
<evidence type="ECO:0000313" key="2">
    <source>
        <dbReference type="EMBL" id="BDV30415.1"/>
    </source>
</evidence>